<feature type="domain" description="DOC" evidence="18">
    <location>
        <begin position="3243"/>
        <end position="3428"/>
    </location>
</feature>
<dbReference type="InterPro" id="IPR004939">
    <property type="entry name" value="APC_su10/DOC_dom"/>
</dbReference>
<dbReference type="EC" id="2.3.2.33" evidence="5"/>
<dbReference type="GO" id="GO:0061630">
    <property type="term" value="F:ubiquitin protein ligase activity"/>
    <property type="evidence" value="ECO:0007669"/>
    <property type="project" value="UniProtKB-EC"/>
</dbReference>
<evidence type="ECO:0000259" key="17">
    <source>
        <dbReference type="PROSITE" id="PS50119"/>
    </source>
</evidence>
<feature type="compositionally biased region" description="Basic and acidic residues" evidence="15">
    <location>
        <begin position="740"/>
        <end position="750"/>
    </location>
</feature>
<keyword evidence="6" id="KW-0808">Transferase</keyword>
<dbReference type="InterPro" id="IPR017896">
    <property type="entry name" value="4Fe4S_Fe-S-bd"/>
</dbReference>
<feature type="compositionally biased region" description="Low complexity" evidence="15">
    <location>
        <begin position="896"/>
        <end position="915"/>
    </location>
</feature>
<evidence type="ECO:0000259" key="18">
    <source>
        <dbReference type="PROSITE" id="PS51284"/>
    </source>
</evidence>
<feature type="region of interest" description="Disordered" evidence="15">
    <location>
        <begin position="3001"/>
        <end position="3027"/>
    </location>
</feature>
<feature type="region of interest" description="Disordered" evidence="15">
    <location>
        <begin position="67"/>
        <end position="95"/>
    </location>
</feature>
<feature type="compositionally biased region" description="Polar residues" evidence="15">
    <location>
        <begin position="67"/>
        <end position="76"/>
    </location>
</feature>
<evidence type="ECO:0000256" key="5">
    <source>
        <dbReference type="ARBA" id="ARBA00012249"/>
    </source>
</evidence>
<dbReference type="InterPro" id="IPR001841">
    <property type="entry name" value="Znf_RING"/>
</dbReference>
<dbReference type="FunFam" id="3.30.40.10:FF:000078">
    <property type="entry name" value="E3 ubiquitin-protein ligase MYCBP2 isoform X1"/>
    <property type="match status" value="1"/>
</dbReference>
<accession>A0ABD2ICN5</accession>
<reference evidence="20 21" key="1">
    <citation type="submission" date="2024-10" db="EMBL/GenBank/DDBJ databases">
        <authorList>
            <person name="Kim D."/>
        </authorList>
    </citation>
    <scope>NUCLEOTIDE SEQUENCE [LARGE SCALE GENOMIC DNA]</scope>
    <source>
        <strain evidence="20">BH-2024</strain>
    </source>
</reference>
<dbReference type="InterPro" id="IPR009091">
    <property type="entry name" value="RCC1/BLIP-II"/>
</dbReference>
<comment type="caution">
    <text evidence="20">The sequence shown here is derived from an EMBL/GenBank/DDBJ whole genome shotgun (WGS) entry which is preliminary data.</text>
</comment>
<evidence type="ECO:0000256" key="10">
    <source>
        <dbReference type="ARBA" id="ARBA00022786"/>
    </source>
</evidence>
<keyword evidence="21" id="KW-1185">Reference proteome</keyword>
<dbReference type="Proteomes" id="UP001620626">
    <property type="component" value="Unassembled WGS sequence"/>
</dbReference>
<comment type="subcellular location">
    <subcellularLocation>
        <location evidence="2">Cell projection</location>
        <location evidence="2">Axon</location>
    </subcellularLocation>
</comment>
<dbReference type="InterPro" id="IPR013083">
    <property type="entry name" value="Znf_RING/FYVE/PHD"/>
</dbReference>
<keyword evidence="8" id="KW-0677">Repeat</keyword>
<dbReference type="GO" id="GO:0099174">
    <property type="term" value="P:regulation of presynapse organization"/>
    <property type="evidence" value="ECO:0007669"/>
    <property type="project" value="UniProtKB-ARBA"/>
</dbReference>
<dbReference type="SUPFAM" id="SSF50985">
    <property type="entry name" value="RCC1/BLIP-II"/>
    <property type="match status" value="1"/>
</dbReference>
<keyword evidence="10" id="KW-0833">Ubl conjugation pathway</keyword>
<evidence type="ECO:0000256" key="14">
    <source>
        <dbReference type="PROSITE-ProRule" id="PRU00235"/>
    </source>
</evidence>
<sequence length="4208" mass="461842">MNYFLRNFPHPLDELATLCGDGLGDEQQLFQGVQHKWKYLLEKGSECRFGRWRQLAIGSEENANEQNYVCSQSTDQRQSERKEKGDGEGKGDDDVEDEHRRLLLAGALDSLQVVATPTELGANAIAQTVVYRLCDLFEDDTNWPNEKRKRTNVEDGRAQNKDIVQNISTSLNMPKAPELVTIGLDSLFSVLLELNRREPDLCARSLHSLLQLLQVLDAGTMATQPRAILARMHEQLRELRREGNAQVSVVANACMMSLAVASGQPEFLFATVLALLCESKRCVPFNQLANSTSPLPRNFHSLALSVHRRIVGTKPGQISRWISEPLEQRPMVCEFDVIYTGSALIEDRSAEEGIRRGCLASDGAYVYLLTVYGFFKLGTGLCETRAGEVMVCNESVRFSDGSALYVSNGSLYLRHRHSARLWVLDTETLREIGEILLPSTLISQGLLFSDGRQFWVASLDDQWHLAFTPLDDSFGPLRGDNSPNDSEGGDRWTAATKAARTTQLRLMDCEFCAFGELEETHEQLLRSIPEKLRGVTADLQLGPGVAFLLSRSGKVFFAISSSDSDFGLCSKAPFCWNRLDVPESIVSMALDSNSKTLVLRSGAGNLWLVGEQRTKALGKSPKVQQIKEPSAPMIRRIKVPNKKKCVSLSVASVGGGSLAFVTESGRVFLLGRHVLNSAQQSQMPLLQLSPNATAPQSVLGMDNIPLAQVALGKTHLVGIAKNGAVYATGLNNQNQCGRTSEGKPQNEQEKAPSAADAIVSSNSQSVSSSTSSSCCQFCSPSQHLFVDDLAFLCVRCGQCSVRGVACPFSKYKRAVGTACACAKNGPSCCVRCGLCRECAQVDKRSHATRGKHQPSPKAVRLQHQFTGGRGKAPLAREEEELGESERARREKTAPLAQSAATAGITATSSGTATRSAGVTATTRIFPPERVLLQPQPNIKVATVSVGNFHTVVLSADNQVYTFGANTHGQLGTGDTKPLAGVHKLTLPGNIQIAQAVAGANHTVLRAIDGRLISFGSHKAGQLGRKRIATPASSPPGAGGLRQWFAEPGFVPGFGQAYGRIANWVSAQGDRTVVQVQRQLISRAELADGRITASGDILMLLPSAGRAQQQQKNGTRGYFMVRRSNCAEIATGIGRTEMGRFRQRNWQTQHRESAELELGMCSFCFDPRHLSLLWAYDPVQMRVFALSDASPPPIDGHEKGVHFDQNRVFLAKHRQMILRSTELMVPSFVEDECEFDQQGSTEISQVRFSDAQMALFLLSVVYSLCLAIHQMPNGSDQCVEDEAQFDGLGSENADENSDGVTRSANTVRNCRVVRRFQNFGGSWGYSAHCVEAIQFMTNCEITFCGVGLFGGRGEYTARLKLYRAIDKDEVGTEAQQQCVELLAETDEVLYECGTRETATLQLELPIAIRKDVWHLIWVQIQGPSSDCGTGGRETVRVEMCGGAEDSSETCCVEFRFRTSELSNNGTNIEVGQIPELYFLPMATDGNERCQKLVEDDGNVVARGHRPKNMGDAPFYGERVHLATDHNDHRLAESLCPLFRKFCLSGIHQLLLIVEWALDGAFRAGAEEMDELINCDALWRQERAAFVAVLSIRLIRHFLCIPSAAKNAEEMVEFHRLLKGILCRKSYGQDRISSFVTAEAALTCTILAREFAPNSALVRMRLVEQLRRNNESGAKAKGKANDWWLFAVLCSMSRLDNDLLPIIGISSNENENGDKRRKRMNEAVKRIWRFEENANFAAGQSDDESSPLSILKFLCEISFGEMTNETEIENDSKNELMDGDDGGYDAISADENEGTMRGPITPSGGALHPTPPPFDGISLRLPSVAQRLITSLAHRLISRALPQPKMIGEAAPLFQSPSRFRHISAHAQWEVGGNRHASAWDAVAFRVDGPGIALAGVGIFSGSAATGPEHFELELVKTQSINDIPSGQQNEWHLVERVTGQTDTFPTQIVHFAHAFPLRPGACYAVKVRFEGAGKTLFGEGGLLSIQIRDQTRLHFLPCDLSRNGTTVSRGQFPFFLLTVADPKEKFGGAAKAEKPQEEEEKAVETKKSAEEELFLHLLRQIVRRMSQRMVRQTTAAKATELLRPGERRMCATLLGLANVWVEARPWRAFDVVAALDEGVSILAHLNAAEAAQNGTTNANFVIASSGGHGHMNRMQSSSSSVSPKPRSPSNAKFGPPSTRCSPSPSSVSSSLFVPSSFCLPSAAITVESLHPYPPGQFTVHKFEVPNCDFLCLRFDSQCQTAQSTDIVWVYVSGGNGRKMVPVANYHGRNWPRGQLLIPGNCLWLIFESAPRQMENDDKAAEKNAFGFRCTVESISARNPKGMPNLTLERLFVWCLSNSCRALFGSDSHCDQMDNKSLHELLTRHGLLLLRGMQFGGANDDTTPSMAQITEQIEFGTDQQQAESEELAFLKEFAEGHHAELSTFLCHQSIVSVINSQLKIARQEDIRIGRPVEITFVARDQHRREVIPVGELEVTVTLSSGTMGGQAEEEAGGGGGTDWGGLKAEQMKMPFRAVPCGRSLYQCVSALPKFALWSLEELRFSFVFSRPLRNQLKLRRGKSEMFSAVWTPQRVGRHLVECAVDGMPLSGQIFSLEVHEDQKDNSECSIAIESRHKSIGQSDAMQNANAKNGNEKIALFPVVSPFFALKIRVLPSLCAPQFGLVHRGSSLQFGEVLRNEDGVWLRLTEETKRQIIGEGNGSKATETETEAWVLQQNAHLGTELLQLCPSSSNGISVVPPPSLRQTSAKLCPSPATISILDSPKFRKAKRAIGPRLFEAFRWVFAASVWHSSENDNGCTAEELIKAAKILTDIGTRVPFRWDTAEGHGNAAQMPPALRSAAKAWRKLSDKISDEILAQKPPSFEEAAFVAEDGTTHPTDPSTALLPCELCGGKSVTAPIGKHMRTEHEGCGEDAGNCGYNSAGHWTVGWSGKCGEGGEGAAVWYLFCAKCRDKKLRKLKKEQTEEEGEGMARRMKSNSQFLLELNGPAGAKSAEKQRQRVVLGVQIYPGPSDTADKMPTKTNDGRTMPKCHSSDPCGNAIGTVSSSFADSSDKTLSVDSFRSVPSGAVLALPSPSRPCSTLFHVLSFVSSPHQLSSLRAAFRSSLFRSVAFSFAFRLWGWLIKMATSDQSVSDVIWHFLSALPPSSPRFPLRPHPAQLCPLAGSLPIHRMVSLFHELLRSLAVLFHSSADGTEPRLKCHRTSQMTALCFRAWTFQLTDHEQDLLPVIRSLLSVVGNALGTSSADTLLTTESVNSRAKESHDEQNLCQFKLDDLSSEAQLDASSRAQMVGCLVDGNCDTFWESGEEERGRTERRLRAANFVPGALLLALFIDNAKDEGFRVERLSITSPGRREDEAVQQGDGEAKHLLDTSLDKEFSGWIKCAIDGLKSVEICLWGDELGCRVRQLRILGFRHGPSAVPPAESAFPAVPPPKSVSQQMLFTSGAQSDAFALFQLLATQVLCDRIVPEGTEDNALRETVLDMVTARRQLMQPLQQFVGTHLANAIQREVQSLRIRRRRNFSYVNALLQLLMRMNSAEVQPTVQAYDQHLLMALSDLWLFASEAVQEKALKAFECLITAGGGGQKEGKVPEGTEMGVLAERLLVTVVKVLQIQVKEQRAAAFGTNRGRQQLTKHTIGTLACDVPPHLAISDHPSAESARFVIRFLRSLRPSPWRAALRAQLAHFVLSLCSSVHDSLSKGNSLTHCVCRVSFWLSVAALAAIGGIDWLEEVPAYQRLKSTATDRTPSPLCDNHDDGRTRAQLRCQTCALSLCRDCFSVLHLSRRNQCHRAQPIGVGILGVLTPRMDFHEGCNRLRLISTDQHHPLLLILINPNSLIGLVEFGAGTGKISGRASGQMVPGGLLRSDETMEEEDQCTSGDHKLADEKCRFCGATLATAEQRLNGLCELEECHQKDTLACQSVLSCGHLCHGIRDETQCPPCLLCSSDQFHQDADDLCSICFSERLGEAPCVQLKCAHFFHWQCVRTALEKRWPGPRISFRFMQCPLCKENIDHPAFADLLKPLKELESDVKRKARMRLEYECGGGWSALPGTSAESTRNESALLETALGKYVYVQCSRCLKAYFGGESRCQLGLEEVGRPGGTEFDPAELVCGGCAAEMGSVGAGVCGRHGTDFLEFKCRFCCSVAVYFCFGTTHFCAVCHGDFQRLVRLPRHALPKCPAAPRAVQLPESEPCPLRIASHPPTGEEFALGCGICRNLRSF</sequence>
<keyword evidence="12" id="KW-0966">Cell projection</keyword>
<dbReference type="PANTHER" id="PTHR45943">
    <property type="entry name" value="E3 UBIQUITIN-PROTEIN LIGASE MYCBP2"/>
    <property type="match status" value="1"/>
</dbReference>
<dbReference type="InterPro" id="IPR000408">
    <property type="entry name" value="Reg_chr_condens"/>
</dbReference>
<dbReference type="SMART" id="SM01197">
    <property type="entry name" value="FANCL_C"/>
    <property type="match status" value="1"/>
</dbReference>
<evidence type="ECO:0000256" key="9">
    <source>
        <dbReference type="ARBA" id="ARBA00022771"/>
    </source>
</evidence>
<dbReference type="Gene3D" id="3.30.40.10">
    <property type="entry name" value="Zinc/RING finger domain, C3HC4 (zinc finger)"/>
    <property type="match status" value="1"/>
</dbReference>
<feature type="region of interest" description="Disordered" evidence="15">
    <location>
        <begin position="866"/>
        <end position="915"/>
    </location>
</feature>
<evidence type="ECO:0000256" key="8">
    <source>
        <dbReference type="ARBA" id="ARBA00022737"/>
    </source>
</evidence>
<dbReference type="CDD" id="cd19799">
    <property type="entry name" value="Bbox2_MYCBP2"/>
    <property type="match status" value="1"/>
</dbReference>
<evidence type="ECO:0000256" key="15">
    <source>
        <dbReference type="SAM" id="MobiDB-lite"/>
    </source>
</evidence>
<feature type="domain" description="4Fe-4S ferredoxin-type" evidence="19">
    <location>
        <begin position="782"/>
        <end position="816"/>
    </location>
</feature>
<keyword evidence="7" id="KW-0479">Metal-binding</keyword>
<dbReference type="PROSITE" id="PS50012">
    <property type="entry name" value="RCC1_3"/>
    <property type="match status" value="1"/>
</dbReference>
<dbReference type="InterPro" id="IPR012983">
    <property type="entry name" value="PHR"/>
</dbReference>
<dbReference type="CDD" id="cd16463">
    <property type="entry name" value="RING-H2_PHR"/>
    <property type="match status" value="1"/>
</dbReference>
<dbReference type="EMBL" id="JBICBT010001240">
    <property type="protein sequence ID" value="KAL3076872.1"/>
    <property type="molecule type" value="Genomic_DNA"/>
</dbReference>
<evidence type="ECO:0000256" key="7">
    <source>
        <dbReference type="ARBA" id="ARBA00022723"/>
    </source>
</evidence>
<feature type="region of interest" description="Disordered" evidence="15">
    <location>
        <begin position="2150"/>
        <end position="2180"/>
    </location>
</feature>
<dbReference type="SMART" id="SM00184">
    <property type="entry name" value="RING"/>
    <property type="match status" value="1"/>
</dbReference>
<feature type="compositionally biased region" description="Basic and acidic residues" evidence="15">
    <location>
        <begin position="883"/>
        <end position="892"/>
    </location>
</feature>
<feature type="domain" description="RING-type" evidence="16">
    <location>
        <begin position="3945"/>
        <end position="3996"/>
    </location>
</feature>
<protein>
    <recommendedName>
        <fullName evidence="5">RCR-type E3 ubiquitin transferase</fullName>
        <ecNumber evidence="5">2.3.2.33</ecNumber>
    </recommendedName>
</protein>
<evidence type="ECO:0000256" key="2">
    <source>
        <dbReference type="ARBA" id="ARBA00004489"/>
    </source>
</evidence>
<dbReference type="GO" id="GO:0008270">
    <property type="term" value="F:zinc ion binding"/>
    <property type="evidence" value="ECO:0007669"/>
    <property type="project" value="UniProtKB-KW"/>
</dbReference>
<comment type="similarity">
    <text evidence="4">Belongs to the RING-Cys relay (RCR) family.</text>
</comment>
<comment type="catalytic activity">
    <reaction evidence="1">
        <text>[E2 ubiquitin-conjugating enzyme]-S-ubiquitinyl-L-cysteine + [acceptor protein]-L-threonine = [E2 ubiquitin-conjugating enzyme]-L-cysteine + [acceptor protein]-3-O-ubiquitinyl-L-threonine.</text>
        <dbReference type="EC" id="2.3.2.33"/>
    </reaction>
</comment>
<evidence type="ECO:0000256" key="1">
    <source>
        <dbReference type="ARBA" id="ARBA00000333"/>
    </source>
</evidence>
<feature type="compositionally biased region" description="Low complexity" evidence="15">
    <location>
        <begin position="2155"/>
        <end position="2180"/>
    </location>
</feature>
<evidence type="ECO:0000259" key="16">
    <source>
        <dbReference type="PROSITE" id="PS50089"/>
    </source>
</evidence>
<evidence type="ECO:0000259" key="19">
    <source>
        <dbReference type="PROSITE" id="PS51379"/>
    </source>
</evidence>
<keyword evidence="9 13" id="KW-0863">Zinc-finger</keyword>
<dbReference type="Gene3D" id="2.60.120.820">
    <property type="entry name" value="PHR domain"/>
    <property type="match status" value="2"/>
</dbReference>
<feature type="repeat" description="RCC1" evidence="14">
    <location>
        <begin position="957"/>
        <end position="1008"/>
    </location>
</feature>
<organism evidence="20 21">
    <name type="scientific">Heterodera trifolii</name>
    <dbReference type="NCBI Taxonomy" id="157864"/>
    <lineage>
        <taxon>Eukaryota</taxon>
        <taxon>Metazoa</taxon>
        <taxon>Ecdysozoa</taxon>
        <taxon>Nematoda</taxon>
        <taxon>Chromadorea</taxon>
        <taxon>Rhabditida</taxon>
        <taxon>Tylenchina</taxon>
        <taxon>Tylenchomorpha</taxon>
        <taxon>Tylenchoidea</taxon>
        <taxon>Heteroderidae</taxon>
        <taxon>Heteroderinae</taxon>
        <taxon>Heterodera</taxon>
    </lineage>
</organism>
<feature type="compositionally biased region" description="Basic and acidic residues" evidence="15">
    <location>
        <begin position="77"/>
        <end position="95"/>
    </location>
</feature>
<keyword evidence="11" id="KW-0862">Zinc</keyword>
<dbReference type="Gene3D" id="2.60.120.260">
    <property type="entry name" value="Galactose-binding domain-like"/>
    <property type="match status" value="1"/>
</dbReference>
<evidence type="ECO:0000256" key="12">
    <source>
        <dbReference type="ARBA" id="ARBA00023273"/>
    </source>
</evidence>
<dbReference type="SMART" id="SM01337">
    <property type="entry name" value="APC10"/>
    <property type="match status" value="1"/>
</dbReference>
<dbReference type="Pfam" id="PF08005">
    <property type="entry name" value="PHR"/>
    <property type="match status" value="2"/>
</dbReference>
<gene>
    <name evidence="20" type="ORF">niasHT_039652</name>
</gene>
<feature type="domain" description="B box-type" evidence="17">
    <location>
        <begin position="3735"/>
        <end position="3783"/>
    </location>
</feature>
<dbReference type="PROSITE" id="PS51284">
    <property type="entry name" value="DOC"/>
    <property type="match status" value="1"/>
</dbReference>
<evidence type="ECO:0000256" key="3">
    <source>
        <dbReference type="ARBA" id="ARBA00004906"/>
    </source>
</evidence>
<evidence type="ECO:0000256" key="13">
    <source>
        <dbReference type="PROSITE-ProRule" id="PRU00024"/>
    </source>
</evidence>
<evidence type="ECO:0000256" key="6">
    <source>
        <dbReference type="ARBA" id="ARBA00022679"/>
    </source>
</evidence>
<dbReference type="GO" id="GO:0030424">
    <property type="term" value="C:axon"/>
    <property type="evidence" value="ECO:0007669"/>
    <property type="project" value="UniProtKB-SubCell"/>
</dbReference>
<dbReference type="Pfam" id="PF13540">
    <property type="entry name" value="RCC1_2"/>
    <property type="match status" value="1"/>
</dbReference>
<dbReference type="SUPFAM" id="SSF57850">
    <property type="entry name" value="RING/U-box"/>
    <property type="match status" value="1"/>
</dbReference>
<dbReference type="PANTHER" id="PTHR45943:SF1">
    <property type="entry name" value="E3 UBIQUITIN-PROTEIN LIGASE MYCBP2"/>
    <property type="match status" value="1"/>
</dbReference>
<name>A0ABD2ICN5_9BILA</name>
<dbReference type="InterPro" id="IPR038648">
    <property type="entry name" value="PHR_sf"/>
</dbReference>
<dbReference type="InterPro" id="IPR000315">
    <property type="entry name" value="Znf_B-box"/>
</dbReference>
<evidence type="ECO:0000256" key="4">
    <source>
        <dbReference type="ARBA" id="ARBA00005415"/>
    </source>
</evidence>
<comment type="pathway">
    <text evidence="3">Protein modification; protein ubiquitination.</text>
</comment>
<evidence type="ECO:0000256" key="11">
    <source>
        <dbReference type="ARBA" id="ARBA00022833"/>
    </source>
</evidence>
<feature type="region of interest" description="Disordered" evidence="15">
    <location>
        <begin position="736"/>
        <end position="764"/>
    </location>
</feature>
<dbReference type="Gene3D" id="2.130.10.30">
    <property type="entry name" value="Regulator of chromosome condensation 1/beta-lactamase-inhibitor protein II"/>
    <property type="match status" value="2"/>
</dbReference>
<dbReference type="PROSITE" id="PS50089">
    <property type="entry name" value="ZF_RING_2"/>
    <property type="match status" value="1"/>
</dbReference>
<evidence type="ECO:0000313" key="20">
    <source>
        <dbReference type="EMBL" id="KAL3076872.1"/>
    </source>
</evidence>
<proteinExistence type="inferred from homology"/>
<evidence type="ECO:0000313" key="21">
    <source>
        <dbReference type="Proteomes" id="UP001620626"/>
    </source>
</evidence>
<dbReference type="PROSITE" id="PS51379">
    <property type="entry name" value="4FE4S_FER_2"/>
    <property type="match status" value="1"/>
</dbReference>
<dbReference type="PROSITE" id="PS50119">
    <property type="entry name" value="ZF_BBOX"/>
    <property type="match status" value="1"/>
</dbReference>